<keyword evidence="7 12" id="KW-1133">Transmembrane helix</keyword>
<dbReference type="STRING" id="93759.A0A1R3KAT4"/>
<keyword evidence="5 12" id="KW-0812">Transmembrane</keyword>
<reference evidence="14" key="1">
    <citation type="submission" date="2013-09" db="EMBL/GenBank/DDBJ databases">
        <title>Corchorus olitorius genome sequencing.</title>
        <authorList>
            <person name="Alam M."/>
            <person name="Haque M.S."/>
            <person name="Islam M.S."/>
            <person name="Emdad E.M."/>
            <person name="Islam M.M."/>
            <person name="Ahmed B."/>
            <person name="Halim A."/>
            <person name="Hossen Q.M.M."/>
            <person name="Hossain M.Z."/>
            <person name="Ahmed R."/>
            <person name="Khan M.M."/>
            <person name="Islam R."/>
            <person name="Rashid M.M."/>
            <person name="Khan S.A."/>
            <person name="Rahman M.S."/>
            <person name="Alam M."/>
            <person name="Yahiya A.S."/>
            <person name="Khan M.S."/>
            <person name="Azam M.S."/>
            <person name="Haque T."/>
            <person name="Lashkar M.Z.H."/>
            <person name="Akhand A.I."/>
            <person name="Morshed G."/>
            <person name="Roy S."/>
            <person name="Uddin K.S."/>
            <person name="Rabeya T."/>
            <person name="Hossain A.S."/>
            <person name="Chowdhury A."/>
            <person name="Snigdha A.R."/>
            <person name="Mortoza M.S."/>
            <person name="Matin S.A."/>
            <person name="Hoque S.M.E."/>
            <person name="Islam M.K."/>
            <person name="Roy D.K."/>
            <person name="Haider R."/>
            <person name="Moosa M.M."/>
            <person name="Elias S.M."/>
            <person name="Hasan A.M."/>
            <person name="Jahan S."/>
            <person name="Shafiuddin M."/>
            <person name="Mahmood N."/>
            <person name="Shommy N.S."/>
        </authorList>
    </citation>
    <scope>NUCLEOTIDE SEQUENCE [LARGE SCALE GENOMIC DNA]</scope>
    <source>
        <strain evidence="14">cv. O-4</strain>
    </source>
</reference>
<dbReference type="PANTHER" id="PTHR24282">
    <property type="entry name" value="CYTOCHROME P450 FAMILY MEMBER"/>
    <property type="match status" value="1"/>
</dbReference>
<dbReference type="GO" id="GO:0016705">
    <property type="term" value="F:oxidoreductase activity, acting on paired donors, with incorporation or reduction of molecular oxygen"/>
    <property type="evidence" value="ECO:0007669"/>
    <property type="project" value="InterPro"/>
</dbReference>
<evidence type="ECO:0000256" key="10">
    <source>
        <dbReference type="ARBA" id="ARBA00023033"/>
    </source>
</evidence>
<dbReference type="PRINTS" id="PR00463">
    <property type="entry name" value="EP450I"/>
</dbReference>
<dbReference type="InterPro" id="IPR036396">
    <property type="entry name" value="Cyt_P450_sf"/>
</dbReference>
<dbReference type="InterPro" id="IPR001128">
    <property type="entry name" value="Cyt_P450"/>
</dbReference>
<keyword evidence="9" id="KW-0408">Iron</keyword>
<dbReference type="OrthoDB" id="1470350at2759"/>
<evidence type="ECO:0000256" key="11">
    <source>
        <dbReference type="ARBA" id="ARBA00023136"/>
    </source>
</evidence>
<dbReference type="Gene3D" id="1.10.630.10">
    <property type="entry name" value="Cytochrome P450"/>
    <property type="match status" value="1"/>
</dbReference>
<keyword evidence="4" id="KW-0349">Heme</keyword>
<comment type="similarity">
    <text evidence="3">Belongs to the cytochrome P450 family.</text>
</comment>
<dbReference type="InterPro" id="IPR050665">
    <property type="entry name" value="Cytochrome_P450_Monooxygen"/>
</dbReference>
<dbReference type="GO" id="GO:0005506">
    <property type="term" value="F:iron ion binding"/>
    <property type="evidence" value="ECO:0007669"/>
    <property type="project" value="InterPro"/>
</dbReference>
<evidence type="ECO:0000256" key="3">
    <source>
        <dbReference type="ARBA" id="ARBA00010617"/>
    </source>
</evidence>
<protein>
    <submittedName>
        <fullName evidence="13">Cytochrome P450</fullName>
    </submittedName>
</protein>
<evidence type="ECO:0000313" key="14">
    <source>
        <dbReference type="Proteomes" id="UP000187203"/>
    </source>
</evidence>
<name>A0A1R3KAT4_9ROSI</name>
<evidence type="ECO:0000256" key="6">
    <source>
        <dbReference type="ARBA" id="ARBA00022723"/>
    </source>
</evidence>
<evidence type="ECO:0000256" key="4">
    <source>
        <dbReference type="ARBA" id="ARBA00022617"/>
    </source>
</evidence>
<keyword evidence="11 12" id="KW-0472">Membrane</keyword>
<evidence type="ECO:0000256" key="8">
    <source>
        <dbReference type="ARBA" id="ARBA00023002"/>
    </source>
</evidence>
<dbReference type="GO" id="GO:0016020">
    <property type="term" value="C:membrane"/>
    <property type="evidence" value="ECO:0007669"/>
    <property type="project" value="UniProtKB-SubCell"/>
</dbReference>
<dbReference type="SUPFAM" id="SSF48264">
    <property type="entry name" value="Cytochrome P450"/>
    <property type="match status" value="1"/>
</dbReference>
<organism evidence="13 14">
    <name type="scientific">Corchorus olitorius</name>
    <dbReference type="NCBI Taxonomy" id="93759"/>
    <lineage>
        <taxon>Eukaryota</taxon>
        <taxon>Viridiplantae</taxon>
        <taxon>Streptophyta</taxon>
        <taxon>Embryophyta</taxon>
        <taxon>Tracheophyta</taxon>
        <taxon>Spermatophyta</taxon>
        <taxon>Magnoliopsida</taxon>
        <taxon>eudicotyledons</taxon>
        <taxon>Gunneridae</taxon>
        <taxon>Pentapetalae</taxon>
        <taxon>rosids</taxon>
        <taxon>malvids</taxon>
        <taxon>Malvales</taxon>
        <taxon>Malvaceae</taxon>
        <taxon>Grewioideae</taxon>
        <taxon>Apeibeae</taxon>
        <taxon>Corchorus</taxon>
    </lineage>
</organism>
<dbReference type="PANTHER" id="PTHR24282:SF265">
    <property type="entry name" value="CYTOCHROME P450 CYP749A22-LIKE"/>
    <property type="match status" value="1"/>
</dbReference>
<evidence type="ECO:0000256" key="1">
    <source>
        <dbReference type="ARBA" id="ARBA00001971"/>
    </source>
</evidence>
<evidence type="ECO:0000256" key="2">
    <source>
        <dbReference type="ARBA" id="ARBA00004167"/>
    </source>
</evidence>
<gene>
    <name evidence="13" type="ORF">COLO4_09885</name>
</gene>
<proteinExistence type="inferred from homology"/>
<dbReference type="InterPro" id="IPR002401">
    <property type="entry name" value="Cyt_P450_E_grp-I"/>
</dbReference>
<evidence type="ECO:0000313" key="13">
    <source>
        <dbReference type="EMBL" id="OMP04164.1"/>
    </source>
</evidence>
<evidence type="ECO:0000256" key="9">
    <source>
        <dbReference type="ARBA" id="ARBA00023004"/>
    </source>
</evidence>
<evidence type="ECO:0000256" key="5">
    <source>
        <dbReference type="ARBA" id="ARBA00022692"/>
    </source>
</evidence>
<comment type="subcellular location">
    <subcellularLocation>
        <location evidence="2">Membrane</location>
        <topology evidence="2">Single-pass membrane protein</topology>
    </subcellularLocation>
</comment>
<dbReference type="Pfam" id="PF00067">
    <property type="entry name" value="p450"/>
    <property type="match status" value="1"/>
</dbReference>
<dbReference type="GO" id="GO:0004497">
    <property type="term" value="F:monooxygenase activity"/>
    <property type="evidence" value="ECO:0007669"/>
    <property type="project" value="UniProtKB-KW"/>
</dbReference>
<dbReference type="GO" id="GO:0020037">
    <property type="term" value="F:heme binding"/>
    <property type="evidence" value="ECO:0007669"/>
    <property type="project" value="InterPro"/>
</dbReference>
<sequence length="441" mass="50925">MDAMIRLLILFTSSLCIYLLLALLKVLYQYWWIPLRLQHILNSQGIKGPPYKFIHGNNKEVLKLRKEALSKPLPLTHDILHRVLPHIYTFMNLYGKNFLSWDGIRAQLVITEPELIREVLKDSDKVFPKREPTVYGSRLLGDGLVTTRGEKWAKQRKLANYVFHGESLKNMTPAVIASVETMLEKWKGQEGKEMEVFQEFRLLTSEVISRTAFGSSYLEGEKIFDKLQKLSLLVNKNLFKSRFPGLEKIWKTADDIESERLVKGIHDSVMEIVKKREEKVENGEADSFGSDFLGLLVKAYHDSNEKNRFSVQDLVDECKTFYFAGQETTNSLLAWTVFLLAVHADWQEKARNEVLDLFGNQTPTSDGIARLKIPCQSELCRCFMCWQNKIIFLWFLSKINYSNCKSFLLSVKSASKCQEKESQIGCLATYCMSQQLWNFGI</sequence>
<dbReference type="Proteomes" id="UP000187203">
    <property type="component" value="Unassembled WGS sequence"/>
</dbReference>
<keyword evidence="6" id="KW-0479">Metal-binding</keyword>
<dbReference type="EMBL" id="AWUE01014290">
    <property type="protein sequence ID" value="OMP04164.1"/>
    <property type="molecule type" value="Genomic_DNA"/>
</dbReference>
<evidence type="ECO:0000256" key="12">
    <source>
        <dbReference type="SAM" id="Phobius"/>
    </source>
</evidence>
<feature type="transmembrane region" description="Helical" evidence="12">
    <location>
        <begin position="7"/>
        <end position="32"/>
    </location>
</feature>
<comment type="cofactor">
    <cofactor evidence="1">
        <name>heme</name>
        <dbReference type="ChEBI" id="CHEBI:30413"/>
    </cofactor>
</comment>
<keyword evidence="14" id="KW-1185">Reference proteome</keyword>
<dbReference type="AlphaFoldDB" id="A0A1R3KAT4"/>
<comment type="caution">
    <text evidence="13">The sequence shown here is derived from an EMBL/GenBank/DDBJ whole genome shotgun (WGS) entry which is preliminary data.</text>
</comment>
<evidence type="ECO:0000256" key="7">
    <source>
        <dbReference type="ARBA" id="ARBA00022989"/>
    </source>
</evidence>
<keyword evidence="10" id="KW-0503">Monooxygenase</keyword>
<keyword evidence="8" id="KW-0560">Oxidoreductase</keyword>
<accession>A0A1R3KAT4</accession>